<feature type="compositionally biased region" description="Basic and acidic residues" evidence="1">
    <location>
        <begin position="271"/>
        <end position="280"/>
    </location>
</feature>
<protein>
    <submittedName>
        <fullName evidence="2">Uncharacterized protein</fullName>
    </submittedName>
</protein>
<evidence type="ECO:0000313" key="3">
    <source>
        <dbReference type="Proteomes" id="UP000319769"/>
    </source>
</evidence>
<dbReference type="AlphaFoldDB" id="A0A5N0UVH4"/>
<keyword evidence="3" id="KW-1185">Reference proteome</keyword>
<feature type="compositionally biased region" description="Polar residues" evidence="1">
    <location>
        <begin position="244"/>
        <end position="266"/>
    </location>
</feature>
<proteinExistence type="predicted"/>
<feature type="compositionally biased region" description="Low complexity" evidence="1">
    <location>
        <begin position="330"/>
        <end position="346"/>
    </location>
</feature>
<feature type="compositionally biased region" description="Low complexity" evidence="1">
    <location>
        <begin position="234"/>
        <end position="243"/>
    </location>
</feature>
<evidence type="ECO:0000313" key="2">
    <source>
        <dbReference type="EMBL" id="KAA9152836.1"/>
    </source>
</evidence>
<feature type="compositionally biased region" description="Basic residues" evidence="1">
    <location>
        <begin position="1"/>
        <end position="10"/>
    </location>
</feature>
<gene>
    <name evidence="2" type="ORF">FPZ12_036140</name>
</gene>
<evidence type="ECO:0000256" key="1">
    <source>
        <dbReference type="SAM" id="MobiDB-lite"/>
    </source>
</evidence>
<feature type="compositionally biased region" description="Low complexity" evidence="1">
    <location>
        <begin position="152"/>
        <end position="163"/>
    </location>
</feature>
<feature type="compositionally biased region" description="Basic and acidic residues" evidence="1">
    <location>
        <begin position="306"/>
        <end position="329"/>
    </location>
</feature>
<dbReference type="RefSeq" id="WP_150980660.1">
    <property type="nucleotide sequence ID" value="NZ_VMNW02000083.1"/>
</dbReference>
<feature type="compositionally biased region" description="Pro residues" evidence="1">
    <location>
        <begin position="218"/>
        <end position="233"/>
    </location>
</feature>
<accession>A0A5N0UVH4</accession>
<dbReference type="OrthoDB" id="6045594at2"/>
<name>A0A5N0UVH4_9PSEU</name>
<dbReference type="Proteomes" id="UP000319769">
    <property type="component" value="Unassembled WGS sequence"/>
</dbReference>
<feature type="region of interest" description="Disordered" evidence="1">
    <location>
        <begin position="144"/>
        <end position="415"/>
    </location>
</feature>
<feature type="compositionally biased region" description="Pro residues" evidence="1">
    <location>
        <begin position="192"/>
        <end position="206"/>
    </location>
</feature>
<reference evidence="2" key="1">
    <citation type="submission" date="2019-09" db="EMBL/GenBank/DDBJ databases">
        <authorList>
            <person name="Teo W.F.A."/>
            <person name="Duangmal K."/>
        </authorList>
    </citation>
    <scope>NUCLEOTIDE SEQUENCE [LARGE SCALE GENOMIC DNA]</scope>
    <source>
        <strain evidence="2">K81G1</strain>
    </source>
</reference>
<organism evidence="2 3">
    <name type="scientific">Amycolatopsis acidicola</name>
    <dbReference type="NCBI Taxonomy" id="2596893"/>
    <lineage>
        <taxon>Bacteria</taxon>
        <taxon>Bacillati</taxon>
        <taxon>Actinomycetota</taxon>
        <taxon>Actinomycetes</taxon>
        <taxon>Pseudonocardiales</taxon>
        <taxon>Pseudonocardiaceae</taxon>
        <taxon>Amycolatopsis</taxon>
    </lineage>
</organism>
<feature type="region of interest" description="Disordered" evidence="1">
    <location>
        <begin position="1"/>
        <end position="36"/>
    </location>
</feature>
<dbReference type="EMBL" id="VMNW02000083">
    <property type="protein sequence ID" value="KAA9152836.1"/>
    <property type="molecule type" value="Genomic_DNA"/>
</dbReference>
<comment type="caution">
    <text evidence="2">The sequence shown here is derived from an EMBL/GenBank/DDBJ whole genome shotgun (WGS) entry which is preliminary data.</text>
</comment>
<sequence>MAKKFGKRAKTGNPRDLFGAAPPPPRSAARPASSTPLADYLDSGLPGVDDGYVVLPRSLAESMSLPWQQQMAALLSQFHQTHRGLSWPVYRVIPSRHENLVDLDEEQLAEAGYLVEIDADGDMVYRERSGRRVEDPENTTVLVSCLDPIPPRGAARPATAAPAPDRPRAAPMNIPPAPVWRSTPKDRSGEVPPLPETPRRPAPPSPRESEQTSLAPEPRQPAPPAEQTPPAPGPAQTSPPAGSEQTSLASGAGQTPPTPRVEQTSPAPELEQTHLAREVEQTSPAPGVEQTHPAQEVEQTSSAPELEQRRLPWEPEQTHPAPELERTHPAPEAQAAEPQQTSPAPAGQAQAPELERTSPAPEPPHSPPGADADADTPPRGIPISERGWFDNYPDEEQTNFGPTGDPTELPYRYRP</sequence>